<dbReference type="InterPro" id="IPR019659">
    <property type="entry name" value="DUF2514"/>
</dbReference>
<dbReference type="RefSeq" id="WP_266122867.1">
    <property type="nucleotide sequence ID" value="NZ_JAJHNU010000003.1"/>
</dbReference>
<feature type="coiled-coil region" evidence="1">
    <location>
        <begin position="36"/>
        <end position="70"/>
    </location>
</feature>
<feature type="transmembrane region" description="Helical" evidence="2">
    <location>
        <begin position="6"/>
        <end position="24"/>
    </location>
</feature>
<organism evidence="3 4">
    <name type="scientific">Alcaligenes endophyticus</name>
    <dbReference type="NCBI Taxonomy" id="1929088"/>
    <lineage>
        <taxon>Bacteria</taxon>
        <taxon>Pseudomonadati</taxon>
        <taxon>Pseudomonadota</taxon>
        <taxon>Betaproteobacteria</taxon>
        <taxon>Burkholderiales</taxon>
        <taxon>Alcaligenaceae</taxon>
        <taxon>Alcaligenes</taxon>
    </lineage>
</organism>
<name>A0ABT8ELI0_9BURK</name>
<comment type="caution">
    <text evidence="3">The sequence shown here is derived from an EMBL/GenBank/DDBJ whole genome shotgun (WGS) entry which is preliminary data.</text>
</comment>
<dbReference type="EMBL" id="JAJHNU010000003">
    <property type="protein sequence ID" value="MDN4122133.1"/>
    <property type="molecule type" value="Genomic_DNA"/>
</dbReference>
<keyword evidence="1" id="KW-0175">Coiled coil</keyword>
<keyword evidence="4" id="KW-1185">Reference proteome</keyword>
<gene>
    <name evidence="3" type="ORF">LMS43_12630</name>
</gene>
<evidence type="ECO:0000313" key="3">
    <source>
        <dbReference type="EMBL" id="MDN4122133.1"/>
    </source>
</evidence>
<reference evidence="3" key="1">
    <citation type="submission" date="2021-11" db="EMBL/GenBank/DDBJ databases">
        <title>Draft genome sequence of Alcaligenes endophyticus type strain CCUG 75668T.</title>
        <authorList>
            <person name="Salva-Serra F."/>
            <person name="Duran R.E."/>
            <person name="Seeger M."/>
            <person name="Moore E.R.B."/>
            <person name="Jaen-Luchoro D."/>
        </authorList>
    </citation>
    <scope>NUCLEOTIDE SEQUENCE</scope>
    <source>
        <strain evidence="3">CCUG 75668</strain>
    </source>
</reference>
<dbReference type="Pfam" id="PF10721">
    <property type="entry name" value="DUF2514"/>
    <property type="match status" value="1"/>
</dbReference>
<keyword evidence="2" id="KW-0812">Transmembrane</keyword>
<protein>
    <submittedName>
        <fullName evidence="3">DUF2514 family protein</fullName>
    </submittedName>
</protein>
<evidence type="ECO:0000256" key="1">
    <source>
        <dbReference type="SAM" id="Coils"/>
    </source>
</evidence>
<dbReference type="Proteomes" id="UP001168613">
    <property type="component" value="Unassembled WGS sequence"/>
</dbReference>
<keyword evidence="2" id="KW-0472">Membrane</keyword>
<evidence type="ECO:0000313" key="4">
    <source>
        <dbReference type="Proteomes" id="UP001168613"/>
    </source>
</evidence>
<evidence type="ECO:0000256" key="2">
    <source>
        <dbReference type="SAM" id="Phobius"/>
    </source>
</evidence>
<keyword evidence="2" id="KW-1133">Transmembrane helix</keyword>
<sequence>MSIKSGVIGVAIAAALFFGLHMYGAKQYSKGYKLAQTEHMAAVVQAEKQARKIERELTEKMEVLDRETQQKLEQVAIAERSAADERVRSAAEEYAARYRRATALATATAEREAADTAIRMFAELLGGLDEAAEVYAAEADRRRIAGLACEAAYANAQTQ</sequence>
<accession>A0ABT8ELI0</accession>
<proteinExistence type="predicted"/>